<dbReference type="AlphaFoldDB" id="A0A1M5KN87"/>
<keyword evidence="6" id="KW-0808">Transferase</keyword>
<dbReference type="GO" id="GO:0005886">
    <property type="term" value="C:plasma membrane"/>
    <property type="evidence" value="ECO:0007669"/>
    <property type="project" value="UniProtKB-SubCell"/>
</dbReference>
<dbReference type="GO" id="GO:0050071">
    <property type="term" value="F:phosphatidylglycerol lysyltransferase activity"/>
    <property type="evidence" value="ECO:0007669"/>
    <property type="project" value="UniProtKB-EC"/>
</dbReference>
<name>A0A1M5KN87_9FIRM</name>
<comment type="subcellular location">
    <subcellularLocation>
        <location evidence="1 6">Cell membrane</location>
        <topology evidence="1 6">Multi-pass membrane protein</topology>
    </subcellularLocation>
</comment>
<dbReference type="OrthoDB" id="9810654at2"/>
<keyword evidence="6" id="KW-0443">Lipid metabolism</keyword>
<keyword evidence="6" id="KW-0046">Antibiotic resistance</keyword>
<feature type="transmembrane region" description="Helical" evidence="6">
    <location>
        <begin position="157"/>
        <end position="181"/>
    </location>
</feature>
<evidence type="ECO:0000256" key="3">
    <source>
        <dbReference type="ARBA" id="ARBA00022692"/>
    </source>
</evidence>
<dbReference type="Proteomes" id="UP000243255">
    <property type="component" value="Unassembled WGS sequence"/>
</dbReference>
<dbReference type="Pfam" id="PF03706">
    <property type="entry name" value="LPG_synthase_TM"/>
    <property type="match status" value="1"/>
</dbReference>
<dbReference type="EC" id="2.3.2.3" evidence="6"/>
<organism evidence="7 8">
    <name type="scientific">Asaccharospora irregularis DSM 2635</name>
    <dbReference type="NCBI Taxonomy" id="1121321"/>
    <lineage>
        <taxon>Bacteria</taxon>
        <taxon>Bacillati</taxon>
        <taxon>Bacillota</taxon>
        <taxon>Clostridia</taxon>
        <taxon>Peptostreptococcales</taxon>
        <taxon>Peptostreptococcaceae</taxon>
        <taxon>Asaccharospora</taxon>
    </lineage>
</organism>
<dbReference type="InterPro" id="IPR022791">
    <property type="entry name" value="L-PG_synthase/AglD"/>
</dbReference>
<evidence type="ECO:0000256" key="5">
    <source>
        <dbReference type="ARBA" id="ARBA00023136"/>
    </source>
</evidence>
<dbReference type="GO" id="GO:0046677">
    <property type="term" value="P:response to antibiotic"/>
    <property type="evidence" value="ECO:0007669"/>
    <property type="project" value="UniProtKB-KW"/>
</dbReference>
<keyword evidence="4 6" id="KW-1133">Transmembrane helix</keyword>
<dbReference type="NCBIfam" id="TIGR00374">
    <property type="entry name" value="flippase-like domain"/>
    <property type="match status" value="1"/>
</dbReference>
<feature type="transmembrane region" description="Helical" evidence="6">
    <location>
        <begin position="233"/>
        <end position="256"/>
    </location>
</feature>
<dbReference type="PANTHER" id="PTHR37693:SF1">
    <property type="entry name" value="INTEGRAL MEMBRANE PROTEIN"/>
    <property type="match status" value="1"/>
</dbReference>
<feature type="transmembrane region" description="Helical" evidence="6">
    <location>
        <begin position="12"/>
        <end position="28"/>
    </location>
</feature>
<keyword evidence="5 6" id="KW-0472">Membrane</keyword>
<evidence type="ECO:0000256" key="6">
    <source>
        <dbReference type="RuleBase" id="RU363042"/>
    </source>
</evidence>
<comment type="function">
    <text evidence="6">Catalyzes the transfer of a lysyl group from L-lysyl-tRNA(Lys) to membrane-bound phosphatidylglycerol (PG), which produces lysylphosphatidylglycerol (LPG), a major component of the bacterial membrane with a positive net charge. LPG synthesis contributes to bacterial virulence as it is involved in the resistance mechanism against cationic antimicrobial peptides (CAMP) produces by the host's immune system (defensins, cathelicidins) and by the competing microorganisms.</text>
</comment>
<feature type="transmembrane region" description="Helical" evidence="6">
    <location>
        <begin position="48"/>
        <end position="71"/>
    </location>
</feature>
<comment type="similarity">
    <text evidence="6">Belongs to the LPG synthase family.</text>
</comment>
<evidence type="ECO:0000313" key="8">
    <source>
        <dbReference type="Proteomes" id="UP000243255"/>
    </source>
</evidence>
<accession>A0A1M5KN87</accession>
<reference evidence="8" key="1">
    <citation type="submission" date="2016-11" db="EMBL/GenBank/DDBJ databases">
        <authorList>
            <person name="Varghese N."/>
            <person name="Submissions S."/>
        </authorList>
    </citation>
    <scope>NUCLEOTIDE SEQUENCE [LARGE SCALE GENOMIC DNA]</scope>
    <source>
        <strain evidence="8">DSM 2635</strain>
    </source>
</reference>
<keyword evidence="8" id="KW-1185">Reference proteome</keyword>
<dbReference type="RefSeq" id="WP_073123819.1">
    <property type="nucleotide sequence ID" value="NZ_BAABCH010000103.1"/>
</dbReference>
<evidence type="ECO:0000256" key="1">
    <source>
        <dbReference type="ARBA" id="ARBA00004651"/>
    </source>
</evidence>
<dbReference type="EMBL" id="FQWX01000003">
    <property type="protein sequence ID" value="SHG54186.1"/>
    <property type="molecule type" value="Genomic_DNA"/>
</dbReference>
<sequence>MRKLTKKDKTFIQYGFLIFLIGLTTYLVSTTLDIKLIPGIVKLVNKKYILSGIFLMLVYMSLEVIIIKIIIDSIQRTKSKFISFKIATMGFYYNLVTPFASGSQPMQIYALKKNNISFSKAVAIVTNKTVVFQAVVTLFCGILIPSSMGLLKSEVHSVIILVAVGMSMNTFMLIFGLLIVFNPKKIKNTVHFTISTLVKFRIFKFLESKLEKIDHYIDEYNKSIKMFIRNKTALALSLGLTLIQLIVFFSVVYFIYKSFNLMGTSYFNLLRLQVFLYMAISPIPTPGNVGANEIVFLKIFSGVFPKEYIGYMVFLYSGYVYYFVLIVSGLFTIGTHYNLSKGKEKQLKSIAEKI</sequence>
<comment type="catalytic activity">
    <reaction evidence="6">
        <text>L-lysyl-tRNA(Lys) + a 1,2-diacyl-sn-glycero-3-phospho-(1'-sn-glycerol) = a 1,2-diacyl-sn-glycero-3-phospho-1'-(3'-O-L-lysyl)-sn-glycerol + tRNA(Lys)</text>
        <dbReference type="Rhea" id="RHEA:10668"/>
        <dbReference type="Rhea" id="RHEA-COMP:9696"/>
        <dbReference type="Rhea" id="RHEA-COMP:9697"/>
        <dbReference type="ChEBI" id="CHEBI:64716"/>
        <dbReference type="ChEBI" id="CHEBI:75792"/>
        <dbReference type="ChEBI" id="CHEBI:78442"/>
        <dbReference type="ChEBI" id="CHEBI:78529"/>
        <dbReference type="EC" id="2.3.2.3"/>
    </reaction>
</comment>
<evidence type="ECO:0000256" key="4">
    <source>
        <dbReference type="ARBA" id="ARBA00022989"/>
    </source>
</evidence>
<proteinExistence type="inferred from homology"/>
<keyword evidence="2" id="KW-1003">Cell membrane</keyword>
<dbReference type="STRING" id="1121321.SAMN04488530_10347"/>
<evidence type="ECO:0000256" key="2">
    <source>
        <dbReference type="ARBA" id="ARBA00022475"/>
    </source>
</evidence>
<gene>
    <name evidence="6" type="primary">mprF</name>
    <name evidence="7" type="ORF">SAMN04488530_10347</name>
</gene>
<keyword evidence="3 6" id="KW-0812">Transmembrane</keyword>
<feature type="transmembrane region" description="Helical" evidence="6">
    <location>
        <begin position="130"/>
        <end position="151"/>
    </location>
</feature>
<evidence type="ECO:0000313" key="7">
    <source>
        <dbReference type="EMBL" id="SHG54186.1"/>
    </source>
</evidence>
<dbReference type="PANTHER" id="PTHR37693">
    <property type="entry name" value="PHOSPHATIDYLGLYCEROL LYSYLTRANSFERASE"/>
    <property type="match status" value="1"/>
</dbReference>
<dbReference type="GO" id="GO:0006629">
    <property type="term" value="P:lipid metabolic process"/>
    <property type="evidence" value="ECO:0007669"/>
    <property type="project" value="UniProtKB-KW"/>
</dbReference>
<feature type="transmembrane region" description="Helical" evidence="6">
    <location>
        <begin position="319"/>
        <end position="339"/>
    </location>
</feature>
<protein>
    <recommendedName>
        <fullName evidence="6">Phosphatidylglycerol lysyltransferase</fullName>
        <ecNumber evidence="6">2.3.2.3</ecNumber>
    </recommendedName>
    <alternativeName>
        <fullName evidence="6">Lysylphosphatidylglycerol synthase</fullName>
    </alternativeName>
</protein>